<organism evidence="2 3">
    <name type="scientific">Saprospira grandis (strain Lewin)</name>
    <dbReference type="NCBI Taxonomy" id="984262"/>
    <lineage>
        <taxon>Bacteria</taxon>
        <taxon>Pseudomonadati</taxon>
        <taxon>Bacteroidota</taxon>
        <taxon>Saprospiria</taxon>
        <taxon>Saprospirales</taxon>
        <taxon>Saprospiraceae</taxon>
        <taxon>Saprospira</taxon>
    </lineage>
</organism>
<keyword evidence="3" id="KW-1185">Reference proteome</keyword>
<evidence type="ECO:0000313" key="3">
    <source>
        <dbReference type="Proteomes" id="UP000007519"/>
    </source>
</evidence>
<dbReference type="OrthoDB" id="839794at2"/>
<accession>H6L0C2</accession>
<feature type="transmembrane region" description="Helical" evidence="1">
    <location>
        <begin position="65"/>
        <end position="84"/>
    </location>
</feature>
<dbReference type="Proteomes" id="UP000007519">
    <property type="component" value="Chromosome"/>
</dbReference>
<keyword evidence="1" id="KW-0812">Transmembrane</keyword>
<feature type="transmembrane region" description="Helical" evidence="1">
    <location>
        <begin position="207"/>
        <end position="231"/>
    </location>
</feature>
<reference evidence="2 3" key="1">
    <citation type="journal article" date="2012" name="Stand. Genomic Sci.">
        <title>Complete genome sequencing and analysis of Saprospira grandis str. Lewin, a predatory marine bacterium.</title>
        <authorList>
            <person name="Saw J.H."/>
            <person name="Yuryev A."/>
            <person name="Kanbe M."/>
            <person name="Hou S."/>
            <person name="Young A.G."/>
            <person name="Aizawa S."/>
            <person name="Alam M."/>
        </authorList>
    </citation>
    <scope>NUCLEOTIDE SEQUENCE [LARGE SCALE GENOMIC DNA]</scope>
    <source>
        <strain evidence="2 3">Lewin</strain>
    </source>
</reference>
<gene>
    <name evidence="2" type="ordered locus">SGRA_0613</name>
</gene>
<proteinExistence type="predicted"/>
<dbReference type="KEGG" id="sgn:SGRA_0613"/>
<feature type="transmembrane region" description="Helical" evidence="1">
    <location>
        <begin position="91"/>
        <end position="110"/>
    </location>
</feature>
<dbReference type="AlphaFoldDB" id="H6L0C2"/>
<sequence length="262" mass="30449">MQLIPKPAPIFSNYLLSIGILALLLGRSWQAAFADLPWRAFFWNQTIWQAFLSEEDYLLFFQEDYINFFSWGMAIFWSICALLLPFFKQRFLAYTASLSLLFLALLFALSKNLQAPQFWEYSLQVCWPLLFVLTARQKWLLWATGICFTAHACYALGLYPPPVDWLNYCMSFLHLSAAAAKDFLFFMGLLDVLAVALLFWPKSRNLGLIYCFSWGLITALARPLANSYAFLDLGDFTLYFSEFLVRFPHFLGPLYLLLFARR</sequence>
<evidence type="ECO:0000313" key="2">
    <source>
        <dbReference type="EMBL" id="AFC23352.1"/>
    </source>
</evidence>
<feature type="transmembrane region" description="Helical" evidence="1">
    <location>
        <begin position="179"/>
        <end position="200"/>
    </location>
</feature>
<dbReference type="RefSeq" id="WP_014373596.1">
    <property type="nucleotide sequence ID" value="NC_016940.1"/>
</dbReference>
<keyword evidence="1" id="KW-1133">Transmembrane helix</keyword>
<keyword evidence="1" id="KW-0472">Membrane</keyword>
<feature type="transmembrane region" description="Helical" evidence="1">
    <location>
        <begin position="140"/>
        <end position="159"/>
    </location>
</feature>
<dbReference type="EMBL" id="CP002831">
    <property type="protein sequence ID" value="AFC23352.1"/>
    <property type="molecule type" value="Genomic_DNA"/>
</dbReference>
<feature type="transmembrane region" description="Helical" evidence="1">
    <location>
        <begin position="243"/>
        <end position="260"/>
    </location>
</feature>
<dbReference type="HOGENOM" id="CLU_956082_0_0_10"/>
<name>H6L0C2_SAPGL</name>
<evidence type="ECO:0000256" key="1">
    <source>
        <dbReference type="SAM" id="Phobius"/>
    </source>
</evidence>
<protein>
    <submittedName>
        <fullName evidence="2">Uncharacterized protein</fullName>
    </submittedName>
</protein>
<dbReference type="STRING" id="984262.SGRA_0613"/>